<name>A0A382TZV0_9ZZZZ</name>
<dbReference type="Pfam" id="PF00675">
    <property type="entry name" value="Peptidase_M16"/>
    <property type="match status" value="1"/>
</dbReference>
<organism evidence="4">
    <name type="scientific">marine metagenome</name>
    <dbReference type="NCBI Taxonomy" id="408172"/>
    <lineage>
        <taxon>unclassified sequences</taxon>
        <taxon>metagenomes</taxon>
        <taxon>ecological metagenomes</taxon>
    </lineage>
</organism>
<dbReference type="InterPro" id="IPR001431">
    <property type="entry name" value="Pept_M16_Zn_BS"/>
</dbReference>
<dbReference type="InterPro" id="IPR011249">
    <property type="entry name" value="Metalloenz_LuxS/M16"/>
</dbReference>
<sequence>MTTNEPVQVTTLDNGMRVVSESTNTLETASVGVWVNAGARHENEENNGISHLLEHMAFKGTATRTARDIAEEIENVGGHLNAYTSKEQTAYYAKVLREDLPLAITILSDIMENPAFSSDELTKEKEVVIQEMGQTRDTPDDVIFDQFQEVAYPNQPLGRPILGTAANVRSFSSQTLSDYMARHYTPDRMVVSAAGNLKHYDLVNLATKLFRKAGTPTRKEIEEAKYVGGSHQEQRDLDQVHLVLGFEGLSYSDEDYYALQIFSALF</sequence>
<evidence type="ECO:0000256" key="1">
    <source>
        <dbReference type="ARBA" id="ARBA00007261"/>
    </source>
</evidence>
<reference evidence="4" key="1">
    <citation type="submission" date="2018-05" db="EMBL/GenBank/DDBJ databases">
        <authorList>
            <person name="Lanie J.A."/>
            <person name="Ng W.-L."/>
            <person name="Kazmierczak K.M."/>
            <person name="Andrzejewski T.M."/>
            <person name="Davidsen T.M."/>
            <person name="Wayne K.J."/>
            <person name="Tettelin H."/>
            <person name="Glass J.I."/>
            <person name="Rusch D."/>
            <person name="Podicherti R."/>
            <person name="Tsui H.-C.T."/>
            <person name="Winkler M.E."/>
        </authorList>
    </citation>
    <scope>NUCLEOTIDE SEQUENCE</scope>
</reference>
<dbReference type="EMBL" id="UINC01140224">
    <property type="protein sequence ID" value="SVD27242.1"/>
    <property type="molecule type" value="Genomic_DNA"/>
</dbReference>
<dbReference type="InterPro" id="IPR050361">
    <property type="entry name" value="MPP/UQCRC_Complex"/>
</dbReference>
<dbReference type="FunFam" id="3.30.830.10:FF:000008">
    <property type="entry name" value="Mitochondrial-processing peptidase subunit beta"/>
    <property type="match status" value="1"/>
</dbReference>
<evidence type="ECO:0000313" key="4">
    <source>
        <dbReference type="EMBL" id="SVD27242.1"/>
    </source>
</evidence>
<dbReference type="SUPFAM" id="SSF63411">
    <property type="entry name" value="LuxS/MPP-like metallohydrolase"/>
    <property type="match status" value="2"/>
</dbReference>
<dbReference type="GO" id="GO:0006508">
    <property type="term" value="P:proteolysis"/>
    <property type="evidence" value="ECO:0007669"/>
    <property type="project" value="InterPro"/>
</dbReference>
<dbReference type="GO" id="GO:0004222">
    <property type="term" value="F:metalloendopeptidase activity"/>
    <property type="evidence" value="ECO:0007669"/>
    <property type="project" value="InterPro"/>
</dbReference>
<dbReference type="Gene3D" id="3.30.830.10">
    <property type="entry name" value="Metalloenzyme, LuxS/M16 peptidase-like"/>
    <property type="match status" value="2"/>
</dbReference>
<feature type="domain" description="Peptidase M16 C-terminal" evidence="3">
    <location>
        <begin position="171"/>
        <end position="266"/>
    </location>
</feature>
<feature type="domain" description="Peptidase M16 N-terminal" evidence="2">
    <location>
        <begin position="17"/>
        <end position="164"/>
    </location>
</feature>
<evidence type="ECO:0000259" key="2">
    <source>
        <dbReference type="Pfam" id="PF00675"/>
    </source>
</evidence>
<proteinExistence type="inferred from homology"/>
<evidence type="ECO:0008006" key="5">
    <source>
        <dbReference type="Google" id="ProtNLM"/>
    </source>
</evidence>
<protein>
    <recommendedName>
        <fullName evidence="5">Peptidase M16 N-terminal domain-containing protein</fullName>
    </recommendedName>
</protein>
<evidence type="ECO:0000259" key="3">
    <source>
        <dbReference type="Pfam" id="PF05193"/>
    </source>
</evidence>
<dbReference type="InterPro" id="IPR011765">
    <property type="entry name" value="Pept_M16_N"/>
</dbReference>
<dbReference type="Pfam" id="PF05193">
    <property type="entry name" value="Peptidase_M16_C"/>
    <property type="match status" value="1"/>
</dbReference>
<dbReference type="PANTHER" id="PTHR11851:SF49">
    <property type="entry name" value="MITOCHONDRIAL-PROCESSING PEPTIDASE SUBUNIT ALPHA"/>
    <property type="match status" value="1"/>
</dbReference>
<dbReference type="AlphaFoldDB" id="A0A382TZV0"/>
<dbReference type="GO" id="GO:0046872">
    <property type="term" value="F:metal ion binding"/>
    <property type="evidence" value="ECO:0007669"/>
    <property type="project" value="InterPro"/>
</dbReference>
<accession>A0A382TZV0</accession>
<dbReference type="PROSITE" id="PS00143">
    <property type="entry name" value="INSULINASE"/>
    <property type="match status" value="1"/>
</dbReference>
<dbReference type="PANTHER" id="PTHR11851">
    <property type="entry name" value="METALLOPROTEASE"/>
    <property type="match status" value="1"/>
</dbReference>
<dbReference type="InterPro" id="IPR007863">
    <property type="entry name" value="Peptidase_M16_C"/>
</dbReference>
<gene>
    <name evidence="4" type="ORF">METZ01_LOCUS380096</name>
</gene>
<feature type="non-terminal residue" evidence="4">
    <location>
        <position position="266"/>
    </location>
</feature>
<comment type="similarity">
    <text evidence="1">Belongs to the peptidase M16 family.</text>
</comment>